<dbReference type="EMBL" id="CDOK01000180">
    <property type="protein sequence ID" value="CEN52949.1"/>
    <property type="molecule type" value="Genomic_DNA"/>
</dbReference>
<protein>
    <submittedName>
        <fullName evidence="1">Uncharacterized protein</fullName>
    </submittedName>
</protein>
<sequence length="62" mass="7576">MQTNPYQDLSSMLINKTFTIEALKKYLSKQWNKAIFTLFPDGNFDMQFIWNQEWHDEIVRLF</sequence>
<dbReference type="Proteomes" id="UP000039370">
    <property type="component" value="Unassembled WGS sequence"/>
</dbReference>
<evidence type="ECO:0000313" key="2">
    <source>
        <dbReference type="Proteomes" id="UP000039370"/>
    </source>
</evidence>
<proteinExistence type="predicted"/>
<gene>
    <name evidence="1" type="ORF">CCAN11_360004</name>
</gene>
<reference evidence="2" key="1">
    <citation type="submission" date="2015-01" db="EMBL/GenBank/DDBJ databases">
        <authorList>
            <person name="MANFREDI Pablo"/>
        </authorList>
    </citation>
    <scope>NUCLEOTIDE SEQUENCE [LARGE SCALE GENOMIC DNA]</scope>
    <source>
        <strain evidence="2">Cc11</strain>
    </source>
</reference>
<evidence type="ECO:0000313" key="1">
    <source>
        <dbReference type="EMBL" id="CEN52949.1"/>
    </source>
</evidence>
<name>A0A0B7IQR3_9FLAO</name>
<dbReference type="AlphaFoldDB" id="A0A0B7IQR3"/>
<organism evidence="1 2">
    <name type="scientific">Capnocytophaga canimorsus</name>
    <dbReference type="NCBI Taxonomy" id="28188"/>
    <lineage>
        <taxon>Bacteria</taxon>
        <taxon>Pseudomonadati</taxon>
        <taxon>Bacteroidota</taxon>
        <taxon>Flavobacteriia</taxon>
        <taxon>Flavobacteriales</taxon>
        <taxon>Flavobacteriaceae</taxon>
        <taxon>Capnocytophaga</taxon>
    </lineage>
</organism>
<accession>A0A0B7IQR3</accession>